<dbReference type="EMBL" id="JBJKFK010000041">
    <property type="protein sequence ID" value="KAL3320599.1"/>
    <property type="molecule type" value="Genomic_DNA"/>
</dbReference>
<dbReference type="AlphaFoldDB" id="A0ABD2QM78"/>
<organism evidence="1 2">
    <name type="scientific">Cichlidogyrus casuarinus</name>
    <dbReference type="NCBI Taxonomy" id="1844966"/>
    <lineage>
        <taxon>Eukaryota</taxon>
        <taxon>Metazoa</taxon>
        <taxon>Spiralia</taxon>
        <taxon>Lophotrochozoa</taxon>
        <taxon>Platyhelminthes</taxon>
        <taxon>Monogenea</taxon>
        <taxon>Monopisthocotylea</taxon>
        <taxon>Dactylogyridea</taxon>
        <taxon>Ancyrocephalidae</taxon>
        <taxon>Cichlidogyrus</taxon>
    </lineage>
</organism>
<protein>
    <submittedName>
        <fullName evidence="1">Uncharacterized protein</fullName>
    </submittedName>
</protein>
<proteinExistence type="predicted"/>
<keyword evidence="2" id="KW-1185">Reference proteome</keyword>
<gene>
    <name evidence="1" type="ORF">Ciccas_000707</name>
</gene>
<comment type="caution">
    <text evidence="1">The sequence shown here is derived from an EMBL/GenBank/DDBJ whole genome shotgun (WGS) entry which is preliminary data.</text>
</comment>
<name>A0ABD2QM78_9PLAT</name>
<evidence type="ECO:0000313" key="1">
    <source>
        <dbReference type="EMBL" id="KAL3320599.1"/>
    </source>
</evidence>
<accession>A0ABD2QM78</accession>
<feature type="non-terminal residue" evidence="1">
    <location>
        <position position="881"/>
    </location>
</feature>
<evidence type="ECO:0000313" key="2">
    <source>
        <dbReference type="Proteomes" id="UP001626550"/>
    </source>
</evidence>
<reference evidence="1 2" key="1">
    <citation type="submission" date="2024-11" db="EMBL/GenBank/DDBJ databases">
        <title>Adaptive evolution of stress response genes in parasites aligns with host niche diversity.</title>
        <authorList>
            <person name="Hahn C."/>
            <person name="Resl P."/>
        </authorList>
    </citation>
    <scope>NUCLEOTIDE SEQUENCE [LARGE SCALE GENOMIC DNA]</scope>
    <source>
        <strain evidence="1">EGGRZ-B1_66</strain>
        <tissue evidence="1">Body</tissue>
    </source>
</reference>
<sequence length="881" mass="98347">MEFLLEASDHGLDRIPVEILKLIFTGFSAESFTNAIIIYLPKKPTIILRLMAKCCRYYPEMIWPHKENLAYLGPVLNSKRITQVMHQIWTQSGHQKAEISAAFVDLFSTLLGAIPCITTLLVNDQSGLELADQTRLLDSMLNSLLKFKSNGDQIAKAVKQLLSAKSMQNSAPKNVLSSTLRCILALCDCDQNRPIVITLTEGVISFAQNLVDCSEFDEFIASITQEKCASIVDVFLIVGSKLLTDQRSDISAFSYMVLASVALSESESLMAVVVSHAPFLREMMDLPDVQIVASSAIWFSFLCNLFAALYNKVESDLINAPESELNRALVTAAGPLSKPKTNHHLLERPIRILDGKLPITIGDPLITSTLLIGCLSCTVASFCTSQTRVSPFTNLLSIVKPSLLDKCIATFDCSKFIYNPSRTLNPKPIVYSPHLHIRFWSTCLVEKHSQPTKVIEPTNTGCFSYSLLSAPQLSLISSTASPNRPRLPEQYGEEMDLSWREFLVDDTLNREPLTQILINLGIQLCYLRHKLPTFQQDLPETRFAEFINTCFLAKEETLKRILVRVCWVLADRIKPIPSLANHLISFCEMCMSRDSSDIGFCEAIILLFRWTLLPSAQDANAFVDKLVRFLTASRSKLTERGSLELYKLVVSTWSSILELPVEPLLEKMLSEKGTSSLGMRLMFTSLQSLKPTLPTKDEPRMVICLKEGLKASRSSVYKIAWKLAIVYLSTRAPNSVNHMGSLKNLSSDLGLEADLGHLLDFMVLRIQSFLKHRSKDSETGLQAVLEAAVEYWPLFSARLGVFLSENISVSKVAQGPLAALLNCYRQCVNNSEIALETKKLLVRGVDWKHCLKHHPEAEIVAALALIESLWQVGIVDSDYVE</sequence>
<dbReference type="Proteomes" id="UP001626550">
    <property type="component" value="Unassembled WGS sequence"/>
</dbReference>